<dbReference type="PANTHER" id="PTHR42995:SF5">
    <property type="entry name" value="ACETYL-COENZYME A CARBOXYLASE CARBOXYL TRANSFERASE SUBUNIT BETA, CHLOROPLASTIC"/>
    <property type="match status" value="1"/>
</dbReference>
<dbReference type="Proteomes" id="UP000262195">
    <property type="component" value="Unassembled WGS sequence"/>
</dbReference>
<protein>
    <recommendedName>
        <fullName evidence="5">Acetyl-coenzyme A carboxylase carboxyl transferase subunit beta</fullName>
        <shortName evidence="5">ACCase subunit beta</shortName>
        <shortName evidence="5">Acetyl-CoA carboxylase carboxyltransferase subunit beta</shortName>
        <ecNumber evidence="5">2.1.3.15</ecNumber>
    </recommendedName>
</protein>
<keyword evidence="5" id="KW-0275">Fatty acid biosynthesis</keyword>
<dbReference type="AlphaFoldDB" id="A0A3D4S4T5"/>
<dbReference type="InterPro" id="IPR011762">
    <property type="entry name" value="COA_CT_N"/>
</dbReference>
<dbReference type="InterPro" id="IPR029045">
    <property type="entry name" value="ClpP/crotonase-like_dom_sf"/>
</dbReference>
<proteinExistence type="inferred from homology"/>
<dbReference type="EC" id="2.1.3.15" evidence="5"/>
<dbReference type="Pfam" id="PF01039">
    <property type="entry name" value="Carboxyl_trans"/>
    <property type="match status" value="1"/>
</dbReference>
<comment type="subcellular location">
    <subcellularLocation>
        <location evidence="5">Cytoplasm</location>
    </subcellularLocation>
</comment>
<evidence type="ECO:0000256" key="3">
    <source>
        <dbReference type="ARBA" id="ARBA00022771"/>
    </source>
</evidence>
<organism evidence="7 8">
    <name type="scientific">Bavariicoccus seileri</name>
    <dbReference type="NCBI Taxonomy" id="549685"/>
    <lineage>
        <taxon>Bacteria</taxon>
        <taxon>Bacillati</taxon>
        <taxon>Bacillota</taxon>
        <taxon>Bacilli</taxon>
        <taxon>Lactobacillales</taxon>
        <taxon>Enterococcaceae</taxon>
        <taxon>Bavariicoccus</taxon>
    </lineage>
</organism>
<comment type="function">
    <text evidence="5">Component of the acetyl coenzyme A carboxylase (ACC) complex. Biotin carboxylase (BC) catalyzes the carboxylation of biotin on its carrier protein (BCCP) and then the CO(2) group is transferred by the transcarboxylase to acetyl-CoA to form malonyl-CoA.</text>
</comment>
<gene>
    <name evidence="5" type="primary">accD</name>
    <name evidence="7" type="ORF">DIW15_02670</name>
</gene>
<dbReference type="GO" id="GO:2001295">
    <property type="term" value="P:malonyl-CoA biosynthetic process"/>
    <property type="evidence" value="ECO:0007669"/>
    <property type="project" value="UniProtKB-UniRule"/>
</dbReference>
<sequence>MEGVNRVLFKKKKPQVIIPSKQERDKMHAKIPDNLYYRCPSCKKLVYVGDLAVERFCPHCHYIWRMTTSERIAQLLDELSFTEWLPETKISNPLSFDNYDQKVKATKEKTGLDEAITVGEATITGQPCAIGIMDSRFIMGSMGQAVGQKLTHLFTEATHKKLPVVLTTASGGARMQEGILSLMQMAKVSSAVSNHSKAGLFYLVLLTDPTTGGVTASFAMQGDIILAEPQALVGFAGRRVIEQTLKTTLPDNFQSSEEVLEKGFIDAIVNRQEQRKVIGSLLKMHRGDLNV</sequence>
<dbReference type="GO" id="GO:0006633">
    <property type="term" value="P:fatty acid biosynthetic process"/>
    <property type="evidence" value="ECO:0007669"/>
    <property type="project" value="UniProtKB-KW"/>
</dbReference>
<evidence type="ECO:0000259" key="6">
    <source>
        <dbReference type="PROSITE" id="PS50980"/>
    </source>
</evidence>
<dbReference type="InterPro" id="IPR000438">
    <property type="entry name" value="Acetyl_CoA_COase_Trfase_b_su"/>
</dbReference>
<keyword evidence="5" id="KW-0067">ATP-binding</keyword>
<comment type="caution">
    <text evidence="5">Lacks conserved residue(s) required for the propagation of feature annotation.</text>
</comment>
<dbReference type="GO" id="GO:0009317">
    <property type="term" value="C:acetyl-CoA carboxylase complex"/>
    <property type="evidence" value="ECO:0007669"/>
    <property type="project" value="InterPro"/>
</dbReference>
<reference evidence="7 8" key="1">
    <citation type="journal article" date="2018" name="Nat. Biotechnol.">
        <title>A standardized bacterial taxonomy based on genome phylogeny substantially revises the tree of life.</title>
        <authorList>
            <person name="Parks D.H."/>
            <person name="Chuvochina M."/>
            <person name="Waite D.W."/>
            <person name="Rinke C."/>
            <person name="Skarshewski A."/>
            <person name="Chaumeil P.A."/>
            <person name="Hugenholtz P."/>
        </authorList>
    </citation>
    <scope>NUCLEOTIDE SEQUENCE [LARGE SCALE GENOMIC DNA]</scope>
    <source>
        <strain evidence="7">UBA11306</strain>
    </source>
</reference>
<feature type="binding site" evidence="5">
    <location>
        <position position="60"/>
    </location>
    <ligand>
        <name>Zn(2+)</name>
        <dbReference type="ChEBI" id="CHEBI:29105"/>
    </ligand>
</feature>
<dbReference type="PROSITE" id="PS50980">
    <property type="entry name" value="COA_CT_NTER"/>
    <property type="match status" value="1"/>
</dbReference>
<keyword evidence="5" id="KW-0276">Fatty acid metabolism</keyword>
<feature type="binding site" evidence="5">
    <location>
        <position position="57"/>
    </location>
    <ligand>
        <name>Zn(2+)</name>
        <dbReference type="ChEBI" id="CHEBI:29105"/>
    </ligand>
</feature>
<evidence type="ECO:0000313" key="7">
    <source>
        <dbReference type="EMBL" id="HCS93598.1"/>
    </source>
</evidence>
<dbReference type="GO" id="GO:0016743">
    <property type="term" value="F:carboxyl- or carbamoyltransferase activity"/>
    <property type="evidence" value="ECO:0007669"/>
    <property type="project" value="UniProtKB-UniRule"/>
</dbReference>
<dbReference type="InterPro" id="IPR034733">
    <property type="entry name" value="AcCoA_carboxyl_beta"/>
</dbReference>
<evidence type="ECO:0000256" key="5">
    <source>
        <dbReference type="HAMAP-Rule" id="MF_01395"/>
    </source>
</evidence>
<keyword evidence="4 5" id="KW-0443">Lipid metabolism</keyword>
<feature type="domain" description="CoA carboxyltransferase N-terminal" evidence="6">
    <location>
        <begin position="35"/>
        <end position="291"/>
    </location>
</feature>
<dbReference type="EMBL" id="DQHO01000016">
    <property type="protein sequence ID" value="HCS93598.1"/>
    <property type="molecule type" value="Genomic_DNA"/>
</dbReference>
<evidence type="ECO:0000313" key="8">
    <source>
        <dbReference type="Proteomes" id="UP000262195"/>
    </source>
</evidence>
<comment type="pathway">
    <text evidence="5">Lipid metabolism; malonyl-CoA biosynthesis; malonyl-CoA from acetyl-CoA: step 1/1.</text>
</comment>
<name>A0A3D4S4T5_9ENTE</name>
<dbReference type="STRING" id="1121105.GCA_000421665_00120"/>
<comment type="similarity">
    <text evidence="5">Belongs to the AccD/PCCB family.</text>
</comment>
<keyword evidence="3 5" id="KW-0863">Zinc-finger</keyword>
<dbReference type="UniPathway" id="UPA00655">
    <property type="reaction ID" value="UER00711"/>
</dbReference>
<keyword evidence="5" id="KW-0963">Cytoplasm</keyword>
<feature type="binding site" evidence="5">
    <location>
        <position position="42"/>
    </location>
    <ligand>
        <name>Zn(2+)</name>
        <dbReference type="ChEBI" id="CHEBI:29105"/>
    </ligand>
</feature>
<dbReference type="GO" id="GO:0003989">
    <property type="term" value="F:acetyl-CoA carboxylase activity"/>
    <property type="evidence" value="ECO:0007669"/>
    <property type="project" value="InterPro"/>
</dbReference>
<keyword evidence="5" id="KW-0862">Zinc</keyword>
<dbReference type="GO" id="GO:0008270">
    <property type="term" value="F:zinc ion binding"/>
    <property type="evidence" value="ECO:0007669"/>
    <property type="project" value="UniProtKB-UniRule"/>
</dbReference>
<comment type="catalytic activity">
    <reaction evidence="5">
        <text>N(6)-carboxybiotinyl-L-lysyl-[protein] + acetyl-CoA = N(6)-biotinyl-L-lysyl-[protein] + malonyl-CoA</text>
        <dbReference type="Rhea" id="RHEA:54728"/>
        <dbReference type="Rhea" id="RHEA-COMP:10505"/>
        <dbReference type="Rhea" id="RHEA-COMP:10506"/>
        <dbReference type="ChEBI" id="CHEBI:57288"/>
        <dbReference type="ChEBI" id="CHEBI:57384"/>
        <dbReference type="ChEBI" id="CHEBI:83144"/>
        <dbReference type="ChEBI" id="CHEBI:83145"/>
        <dbReference type="EC" id="2.1.3.15"/>
    </reaction>
</comment>
<dbReference type="PRINTS" id="PR01070">
    <property type="entry name" value="ACCCTRFRASEB"/>
</dbReference>
<evidence type="ECO:0000256" key="2">
    <source>
        <dbReference type="ARBA" id="ARBA00022679"/>
    </source>
</evidence>
<accession>A0A3D4S4T5</accession>
<dbReference type="SUPFAM" id="SSF52096">
    <property type="entry name" value="ClpP/crotonase"/>
    <property type="match status" value="1"/>
</dbReference>
<keyword evidence="1 5" id="KW-0444">Lipid biosynthesis</keyword>
<dbReference type="GO" id="GO:0005524">
    <property type="term" value="F:ATP binding"/>
    <property type="evidence" value="ECO:0007669"/>
    <property type="project" value="UniProtKB-KW"/>
</dbReference>
<keyword evidence="2 5" id="KW-0808">Transferase</keyword>
<comment type="cofactor">
    <cofactor evidence="5">
        <name>Zn(2+)</name>
        <dbReference type="ChEBI" id="CHEBI:29105"/>
    </cofactor>
    <text evidence="5">Binds 1 zinc ion per subunit.</text>
</comment>
<dbReference type="PANTHER" id="PTHR42995">
    <property type="entry name" value="ACETYL-COENZYME A CARBOXYLASE CARBOXYL TRANSFERASE SUBUNIT BETA, CHLOROPLASTIC"/>
    <property type="match status" value="1"/>
</dbReference>
<dbReference type="NCBIfam" id="TIGR00515">
    <property type="entry name" value="accD"/>
    <property type="match status" value="1"/>
</dbReference>
<comment type="subunit">
    <text evidence="5">Acetyl-CoA carboxylase is a heterohexamer composed of biotin carboxyl carrier protein (AccB), biotin carboxylase (AccC) and two subunits each of ACCase subunit alpha (AccA) and ACCase subunit beta (AccD).</text>
</comment>
<keyword evidence="5" id="KW-0547">Nucleotide-binding</keyword>
<keyword evidence="5" id="KW-0479">Metal-binding</keyword>
<evidence type="ECO:0000256" key="1">
    <source>
        <dbReference type="ARBA" id="ARBA00022516"/>
    </source>
</evidence>
<dbReference type="HAMAP" id="MF_01395">
    <property type="entry name" value="AcetylCoA_CT_beta"/>
    <property type="match status" value="1"/>
</dbReference>
<feature type="binding site" evidence="5">
    <location>
        <position position="39"/>
    </location>
    <ligand>
        <name>Zn(2+)</name>
        <dbReference type="ChEBI" id="CHEBI:29105"/>
    </ligand>
</feature>
<evidence type="ECO:0000256" key="4">
    <source>
        <dbReference type="ARBA" id="ARBA00023098"/>
    </source>
</evidence>
<comment type="caution">
    <text evidence="7">The sequence shown here is derived from an EMBL/GenBank/DDBJ whole genome shotgun (WGS) entry which is preliminary data.</text>
</comment>
<dbReference type="Gene3D" id="3.90.226.10">
    <property type="entry name" value="2-enoyl-CoA Hydratase, Chain A, domain 1"/>
    <property type="match status" value="1"/>
</dbReference>